<comment type="catalytic activity">
    <reaction evidence="12">
        <text>heme b + 2 H(+) = protoporphyrin IX + Fe(2+)</text>
        <dbReference type="Rhea" id="RHEA:22584"/>
        <dbReference type="ChEBI" id="CHEBI:15378"/>
        <dbReference type="ChEBI" id="CHEBI:29033"/>
        <dbReference type="ChEBI" id="CHEBI:57306"/>
        <dbReference type="ChEBI" id="CHEBI:60344"/>
        <dbReference type="EC" id="4.98.1.1"/>
    </reaction>
    <physiologicalReaction direction="left-to-right" evidence="12">
        <dbReference type="Rhea" id="RHEA:22585"/>
    </physiologicalReaction>
</comment>
<feature type="domain" description="Dyp-type peroxidase C-terminal" evidence="15">
    <location>
        <begin position="220"/>
        <end position="403"/>
    </location>
</feature>
<dbReference type="PROSITE" id="PS51318">
    <property type="entry name" value="TAT"/>
    <property type="match status" value="1"/>
</dbReference>
<keyword evidence="5 13" id="KW-0479">Metal-binding</keyword>
<dbReference type="PANTHER" id="PTHR30521:SF4">
    <property type="entry name" value="DEFERROCHELATASE"/>
    <property type="match status" value="1"/>
</dbReference>
<dbReference type="SUPFAM" id="SSF54909">
    <property type="entry name" value="Dimeric alpha+beta barrel"/>
    <property type="match status" value="1"/>
</dbReference>
<evidence type="ECO:0000256" key="9">
    <source>
        <dbReference type="ARBA" id="ARBA00023239"/>
    </source>
</evidence>
<dbReference type="InterPro" id="IPR048327">
    <property type="entry name" value="Dyp_perox_N"/>
</dbReference>
<dbReference type="Pfam" id="PF04261">
    <property type="entry name" value="Dyp_perox_N"/>
    <property type="match status" value="1"/>
</dbReference>
<accession>A0ABV7ILI7</accession>
<evidence type="ECO:0000256" key="5">
    <source>
        <dbReference type="ARBA" id="ARBA00022723"/>
    </source>
</evidence>
<evidence type="ECO:0000256" key="13">
    <source>
        <dbReference type="RuleBase" id="RU365017"/>
    </source>
</evidence>
<evidence type="ECO:0000256" key="3">
    <source>
        <dbReference type="ARBA" id="ARBA00022559"/>
    </source>
</evidence>
<evidence type="ECO:0000256" key="10">
    <source>
        <dbReference type="ARBA" id="ARBA00033771"/>
    </source>
</evidence>
<dbReference type="InterPro" id="IPR006313">
    <property type="entry name" value="EfeB/EfeN"/>
</dbReference>
<dbReference type="InterPro" id="IPR048328">
    <property type="entry name" value="Dyp_perox_C"/>
</dbReference>
<dbReference type="PROSITE" id="PS51404">
    <property type="entry name" value="DYP_PEROXIDASE"/>
    <property type="match status" value="1"/>
</dbReference>
<evidence type="ECO:0000256" key="4">
    <source>
        <dbReference type="ARBA" id="ARBA00022617"/>
    </source>
</evidence>
<evidence type="ECO:0000256" key="8">
    <source>
        <dbReference type="ARBA" id="ARBA00023004"/>
    </source>
</evidence>
<protein>
    <recommendedName>
        <fullName evidence="10 13">Deferrochelatase</fullName>
        <ecNumber evidence="13">1.11.1.-</ecNumber>
    </recommendedName>
    <alternativeName>
        <fullName evidence="11 13">Peroxidase EfeB</fullName>
    </alternativeName>
</protein>
<evidence type="ECO:0000313" key="17">
    <source>
        <dbReference type="Proteomes" id="UP001595557"/>
    </source>
</evidence>
<evidence type="ECO:0000259" key="15">
    <source>
        <dbReference type="Pfam" id="PF20628"/>
    </source>
</evidence>
<dbReference type="InterPro" id="IPR006311">
    <property type="entry name" value="TAT_signal"/>
</dbReference>
<keyword evidence="6 13" id="KW-0732">Signal</keyword>
<keyword evidence="3 13" id="KW-0575">Peroxidase</keyword>
<name>A0ABV7ILI7_9RHOB</name>
<feature type="chain" id="PRO_5044991731" description="Deferrochelatase" evidence="13">
    <location>
        <begin position="26"/>
        <end position="421"/>
    </location>
</feature>
<keyword evidence="4 13" id="KW-0349">Heme</keyword>
<gene>
    <name evidence="16" type="primary">efeB</name>
    <name evidence="16" type="ORF">ACFOD7_16335</name>
</gene>
<evidence type="ECO:0000256" key="6">
    <source>
        <dbReference type="ARBA" id="ARBA00022729"/>
    </source>
</evidence>
<evidence type="ECO:0000313" key="16">
    <source>
        <dbReference type="EMBL" id="MFC3169620.1"/>
    </source>
</evidence>
<proteinExistence type="inferred from homology"/>
<dbReference type="InterPro" id="IPR011008">
    <property type="entry name" value="Dimeric_a/b-barrel"/>
</dbReference>
<organism evidence="16 17">
    <name type="scientific">Paracoccus fontiphilus</name>
    <dbReference type="NCBI Taxonomy" id="1815556"/>
    <lineage>
        <taxon>Bacteria</taxon>
        <taxon>Pseudomonadati</taxon>
        <taxon>Pseudomonadota</taxon>
        <taxon>Alphaproteobacteria</taxon>
        <taxon>Rhodobacterales</taxon>
        <taxon>Paracoccaceae</taxon>
        <taxon>Paracoccus</taxon>
    </lineage>
</organism>
<dbReference type="RefSeq" id="WP_207471791.1">
    <property type="nucleotide sequence ID" value="NZ_JAFNAW010000087.1"/>
</dbReference>
<evidence type="ECO:0000256" key="7">
    <source>
        <dbReference type="ARBA" id="ARBA00023002"/>
    </source>
</evidence>
<comment type="subcellular location">
    <subcellularLocation>
        <location evidence="1">Cell envelope</location>
    </subcellularLocation>
</comment>
<evidence type="ECO:0000256" key="11">
    <source>
        <dbReference type="ARBA" id="ARBA00033775"/>
    </source>
</evidence>
<dbReference type="InterPro" id="IPR006314">
    <property type="entry name" value="Dyp_peroxidase"/>
</dbReference>
<reference evidence="17" key="1">
    <citation type="journal article" date="2019" name="Int. J. Syst. Evol. Microbiol.">
        <title>The Global Catalogue of Microorganisms (GCM) 10K type strain sequencing project: providing services to taxonomists for standard genome sequencing and annotation.</title>
        <authorList>
            <consortium name="The Broad Institute Genomics Platform"/>
            <consortium name="The Broad Institute Genome Sequencing Center for Infectious Disease"/>
            <person name="Wu L."/>
            <person name="Ma J."/>
        </authorList>
    </citation>
    <scope>NUCLEOTIDE SEQUENCE [LARGE SCALE GENOMIC DNA]</scope>
    <source>
        <strain evidence="17">KCTC 52239</strain>
    </source>
</reference>
<evidence type="ECO:0000259" key="14">
    <source>
        <dbReference type="Pfam" id="PF04261"/>
    </source>
</evidence>
<dbReference type="NCBIfam" id="TIGR01412">
    <property type="entry name" value="tat_substr_1"/>
    <property type="match status" value="1"/>
</dbReference>
<feature type="domain" description="Dyp-type peroxidase N-terminal" evidence="14">
    <location>
        <begin position="54"/>
        <end position="204"/>
    </location>
</feature>
<keyword evidence="17" id="KW-1185">Reference proteome</keyword>
<dbReference type="EMBL" id="JBHRTE010000080">
    <property type="protein sequence ID" value="MFC3169620.1"/>
    <property type="molecule type" value="Genomic_DNA"/>
</dbReference>
<sequence>MRPYPSRREVLLALGASTLALATHAQEPAPQVSDAPPANAGAAAQRVPFHGIHQAGITTPRPENGIVAAFDVVATSVDDLERMLRLLTDRARLLTQGGPVPDLDPSLPPADSGLLGPIVMPGNLTITVALGASLFENRPWLAGLKPATLQRMAQFPNDALEPGLCHGDLSIQFCANVQDTNLHALRDIVKTCAEFLVLRWMVEGNVPPVIPDAGGATPSARNFLGFRDGSANPDSNDAALMDRVVWTAGPHEPDWAQGGSYQVVRIIRNMVERWDRAPLAEQERIFGRTKMTGAPLDQPGATEHHAPDFTADPEGRVTSHDAHIRLANPRDARSQRNLMLRRPFNYSRGVLKNGQLDQGLLFICYQADLEAGFVAVQNRLNGEPLEEYVKPVGGGYFFALPGVRDDADYLGRALVDAARRT</sequence>
<dbReference type="Pfam" id="PF20628">
    <property type="entry name" value="Dyp_perox_C"/>
    <property type="match status" value="1"/>
</dbReference>
<comment type="cofactor">
    <cofactor evidence="13">
        <name>heme b</name>
        <dbReference type="ChEBI" id="CHEBI:60344"/>
    </cofactor>
    <text evidence="13">Binds 1 heme b (iron(II)-protoporphyrin IX) group non-covalently per subunit.</text>
</comment>
<comment type="similarity">
    <text evidence="2">Belongs to the DyP-type peroxidase family. EfeB subfamily.</text>
</comment>
<comment type="caution">
    <text evidence="16">The sequence shown here is derived from an EMBL/GenBank/DDBJ whole genome shotgun (WGS) entry which is preliminary data.</text>
</comment>
<comment type="function">
    <text evidence="13">Involved in the recovery of exogenous heme iron. Extracts iron from heme while preserving the protoporphyrin ring intact.</text>
</comment>
<dbReference type="NCBIfam" id="TIGR01413">
    <property type="entry name" value="Dyp_perox_fam"/>
    <property type="match status" value="1"/>
</dbReference>
<evidence type="ECO:0000256" key="12">
    <source>
        <dbReference type="ARBA" id="ARBA00048856"/>
    </source>
</evidence>
<dbReference type="Proteomes" id="UP001595557">
    <property type="component" value="Unassembled WGS sequence"/>
</dbReference>
<dbReference type="EC" id="1.11.1.-" evidence="13"/>
<evidence type="ECO:0000256" key="1">
    <source>
        <dbReference type="ARBA" id="ARBA00004196"/>
    </source>
</evidence>
<feature type="signal peptide" evidence="13">
    <location>
        <begin position="1"/>
        <end position="25"/>
    </location>
</feature>
<evidence type="ECO:0000256" key="2">
    <source>
        <dbReference type="ARBA" id="ARBA00005365"/>
    </source>
</evidence>
<keyword evidence="7 13" id="KW-0560">Oxidoreductase</keyword>
<keyword evidence="9" id="KW-0456">Lyase</keyword>
<keyword evidence="8 13" id="KW-0408">Iron</keyword>
<dbReference type="PANTHER" id="PTHR30521">
    <property type="entry name" value="DEFERROCHELATASE/PEROXIDASE"/>
    <property type="match status" value="1"/>
</dbReference>